<dbReference type="PROSITE" id="PS51755">
    <property type="entry name" value="OMPR_PHOB"/>
    <property type="match status" value="1"/>
</dbReference>
<evidence type="ECO:0000256" key="2">
    <source>
        <dbReference type="ARBA" id="ARBA00023125"/>
    </source>
</evidence>
<dbReference type="GO" id="GO:0000160">
    <property type="term" value="P:phosphorelay signal transduction system"/>
    <property type="evidence" value="ECO:0007669"/>
    <property type="project" value="InterPro"/>
</dbReference>
<dbReference type="InterPro" id="IPR036388">
    <property type="entry name" value="WH-like_DNA-bd_sf"/>
</dbReference>
<dbReference type="Pfam" id="PF13401">
    <property type="entry name" value="AAA_22"/>
    <property type="match status" value="1"/>
</dbReference>
<proteinExistence type="inferred from homology"/>
<dbReference type="InterPro" id="IPR027417">
    <property type="entry name" value="P-loop_NTPase"/>
</dbReference>
<feature type="DNA-binding region" description="OmpR/PhoB-type" evidence="3">
    <location>
        <begin position="1"/>
        <end position="95"/>
    </location>
</feature>
<comment type="similarity">
    <text evidence="1">Belongs to the AfsR/DnrI/RedD regulatory family.</text>
</comment>
<protein>
    <recommendedName>
        <fullName evidence="4">OmpR/PhoB-type domain-containing protein</fullName>
    </recommendedName>
</protein>
<dbReference type="PRINTS" id="PR00364">
    <property type="entry name" value="DISEASERSIST"/>
</dbReference>
<dbReference type="InterPro" id="IPR049945">
    <property type="entry name" value="AAA_22"/>
</dbReference>
<dbReference type="SUPFAM" id="SSF52540">
    <property type="entry name" value="P-loop containing nucleoside triphosphate hydrolases"/>
    <property type="match status" value="1"/>
</dbReference>
<evidence type="ECO:0000256" key="1">
    <source>
        <dbReference type="ARBA" id="ARBA00005820"/>
    </source>
</evidence>
<dbReference type="PANTHER" id="PTHR47691">
    <property type="entry name" value="REGULATOR-RELATED"/>
    <property type="match status" value="1"/>
</dbReference>
<dbReference type="GO" id="GO:0016887">
    <property type="term" value="F:ATP hydrolysis activity"/>
    <property type="evidence" value="ECO:0007669"/>
    <property type="project" value="InterPro"/>
</dbReference>
<dbReference type="Gene3D" id="1.10.10.10">
    <property type="entry name" value="Winged helix-like DNA-binding domain superfamily/Winged helix DNA-binding domain"/>
    <property type="match status" value="1"/>
</dbReference>
<reference evidence="5" key="1">
    <citation type="submission" date="2021-01" db="EMBL/GenBank/DDBJ databases">
        <title>Whole genome shotgun sequence of Actinoplanes cyaneus NBRC 14990.</title>
        <authorList>
            <person name="Komaki H."/>
            <person name="Tamura T."/>
        </authorList>
    </citation>
    <scope>NUCLEOTIDE SEQUENCE</scope>
    <source>
        <strain evidence="5">NBRC 14990</strain>
    </source>
</reference>
<accession>A0A919M1F9</accession>
<dbReference type="InterPro" id="IPR011990">
    <property type="entry name" value="TPR-like_helical_dom_sf"/>
</dbReference>
<dbReference type="AlphaFoldDB" id="A0A919M1F9"/>
<dbReference type="Pfam" id="PF03704">
    <property type="entry name" value="BTAD"/>
    <property type="match status" value="1"/>
</dbReference>
<keyword evidence="6" id="KW-1185">Reference proteome</keyword>
<dbReference type="PANTHER" id="PTHR47691:SF3">
    <property type="entry name" value="HTH-TYPE TRANSCRIPTIONAL REGULATOR RV0890C-RELATED"/>
    <property type="match status" value="1"/>
</dbReference>
<dbReference type="InterPro" id="IPR058852">
    <property type="entry name" value="HTH_77"/>
</dbReference>
<dbReference type="Pfam" id="PF00486">
    <property type="entry name" value="Trans_reg_C"/>
    <property type="match status" value="1"/>
</dbReference>
<dbReference type="Gene3D" id="1.25.40.10">
    <property type="entry name" value="Tetratricopeptide repeat domain"/>
    <property type="match status" value="2"/>
</dbReference>
<comment type="caution">
    <text evidence="5">The sequence shown here is derived from an EMBL/GenBank/DDBJ whole genome shotgun (WGS) entry which is preliminary data.</text>
</comment>
<dbReference type="Gene3D" id="3.40.50.300">
    <property type="entry name" value="P-loop containing nucleotide triphosphate hydrolases"/>
    <property type="match status" value="1"/>
</dbReference>
<dbReference type="SUPFAM" id="SSF46894">
    <property type="entry name" value="C-terminal effector domain of the bipartite response regulators"/>
    <property type="match status" value="1"/>
</dbReference>
<dbReference type="SUPFAM" id="SSF48452">
    <property type="entry name" value="TPR-like"/>
    <property type="match status" value="2"/>
</dbReference>
<dbReference type="SMART" id="SM00862">
    <property type="entry name" value="Trans_reg_C"/>
    <property type="match status" value="1"/>
</dbReference>
<dbReference type="RefSeq" id="WP_203742657.1">
    <property type="nucleotide sequence ID" value="NZ_BAAAUC010000043.1"/>
</dbReference>
<name>A0A919M1F9_9ACTN</name>
<dbReference type="InterPro" id="IPR005158">
    <property type="entry name" value="BTAD"/>
</dbReference>
<dbReference type="InterPro" id="IPR016032">
    <property type="entry name" value="Sig_transdc_resp-reg_C-effctor"/>
</dbReference>
<dbReference type="GO" id="GO:0006355">
    <property type="term" value="P:regulation of DNA-templated transcription"/>
    <property type="evidence" value="ECO:0007669"/>
    <property type="project" value="InterPro"/>
</dbReference>
<evidence type="ECO:0000256" key="3">
    <source>
        <dbReference type="PROSITE-ProRule" id="PRU01091"/>
    </source>
</evidence>
<dbReference type="Proteomes" id="UP000619479">
    <property type="component" value="Unassembled WGS sequence"/>
</dbReference>
<sequence length="957" mass="102255">MEFGVLGPVRVTDDGMDLPIGGPRHRVLLATLLVHPGAVVSADTLVDVLWGAHPPRSAPDMVHVRVSELRRRLSSSPSHRSGLVVTRPPGYLLAVDHPDTVDAIRFDALLASGRKAATGGDPLAAAARFAEALGLWRGPPFPEIADRVFPRAEIARLEDLRLQALESRLDADLVVGRHAEVVPELQGLVVEHPLRERFWYQLMLALHRSGRSGEALGAYRTARDLFVEELGVEPGAALAGLHSRLLRRESPTPAGEQRTAPHNMPPALTSFVGRQRDLAEIAALLGEARLVTLTGVGGAGKTRLAVETAATLVTEFPDGVWFVDLAAVTDPRLITATVASVLGVNEHPERDLLDQLVVRLRGARMLLVLDNCEHLFPDVAELVRGLLGAVPSVRLLCTSRERLRITGEVLHPVSGLESVSVDGRTDDRADAVELFAQRAASVRARFEMTPDVAAAVGRICARLDGLPLAIELAAARVSGLSPAQIAAALSDRLRLVTQGSQAAIPRHRTLRAVIDWSYDLLDETERRVLDRLAVFVGGFTLEAADRVCRGDDKDLDLVETVGSLVDKSLVTAEVSGGPDYRYRQLETVRAIGLDRLDERGETAAVRELHAVYFTELAASARDGLRGRIQLTSLNQIAAEHGNLRAALTTCLDGGNAESAATIAGSLYPFWDLRGHYREGRDWLARALATGTVSPRTRIGALMGVATLAAIQGDGAAALAASAEAADLSRRTGDAAGLSHALQYQGFIATYAEEFDEATVLLDQAWAAAGQADAPWERAWTLIFMAALELGKGDFPRAVEISLHADRELTAVGDIEAQAWTQSIRAGALWAAGRPGEAVTEMYGAVRDFRDLGGQWGLSLALLLAGVVLEANGKPASGVRMIAAAEALRSSMGVTIQPFLQGWLDRTMAAAEVTLGAPAVRREWTVGERLSPAAAAVEALRELDRGSGVAGLAPVEDG</sequence>
<dbReference type="Pfam" id="PF25872">
    <property type="entry name" value="HTH_77"/>
    <property type="match status" value="1"/>
</dbReference>
<dbReference type="EMBL" id="BOMH01000030">
    <property type="protein sequence ID" value="GID66155.1"/>
    <property type="molecule type" value="Genomic_DNA"/>
</dbReference>
<gene>
    <name evidence="5" type="ORF">Acy02nite_40360</name>
</gene>
<feature type="domain" description="OmpR/PhoB-type" evidence="4">
    <location>
        <begin position="1"/>
        <end position="95"/>
    </location>
</feature>
<dbReference type="CDD" id="cd15831">
    <property type="entry name" value="BTAD"/>
    <property type="match status" value="1"/>
</dbReference>
<evidence type="ECO:0000313" key="6">
    <source>
        <dbReference type="Proteomes" id="UP000619479"/>
    </source>
</evidence>
<keyword evidence="2 3" id="KW-0238">DNA-binding</keyword>
<dbReference type="GO" id="GO:0003677">
    <property type="term" value="F:DNA binding"/>
    <property type="evidence" value="ECO:0007669"/>
    <property type="project" value="UniProtKB-UniRule"/>
</dbReference>
<dbReference type="InterPro" id="IPR001867">
    <property type="entry name" value="OmpR/PhoB-type_DNA-bd"/>
</dbReference>
<evidence type="ECO:0000259" key="4">
    <source>
        <dbReference type="PROSITE" id="PS51755"/>
    </source>
</evidence>
<dbReference type="SMART" id="SM01043">
    <property type="entry name" value="BTAD"/>
    <property type="match status" value="1"/>
</dbReference>
<organism evidence="5 6">
    <name type="scientific">Actinoplanes cyaneus</name>
    <dbReference type="NCBI Taxonomy" id="52696"/>
    <lineage>
        <taxon>Bacteria</taxon>
        <taxon>Bacillati</taxon>
        <taxon>Actinomycetota</taxon>
        <taxon>Actinomycetes</taxon>
        <taxon>Micromonosporales</taxon>
        <taxon>Micromonosporaceae</taxon>
        <taxon>Actinoplanes</taxon>
    </lineage>
</organism>
<evidence type="ECO:0000313" key="5">
    <source>
        <dbReference type="EMBL" id="GID66155.1"/>
    </source>
</evidence>